<comment type="caution">
    <text evidence="23">The sequence shown here is derived from an EMBL/GenBank/DDBJ whole genome shotgun (WGS) entry which is preliminary data.</text>
</comment>
<reference evidence="23 24" key="1">
    <citation type="submission" date="2022-05" db="EMBL/GenBank/DDBJ databases">
        <authorList>
            <consortium name="Genoscope - CEA"/>
            <person name="William W."/>
        </authorList>
    </citation>
    <scope>NUCLEOTIDE SEQUENCE [LARGE SCALE GENOMIC DNA]</scope>
</reference>
<comment type="catalytic activity">
    <reaction evidence="16">
        <text>lipoxin A4 + NAD(+) = 15-oxo-(5S,6R)-dihydroxy-(7E,9E,11Z,13E)-eicosatetraenoate + NADH + H(+)</text>
        <dbReference type="Rhea" id="RHEA:41572"/>
        <dbReference type="ChEBI" id="CHEBI:15378"/>
        <dbReference type="ChEBI" id="CHEBI:57540"/>
        <dbReference type="ChEBI" id="CHEBI:57945"/>
        <dbReference type="ChEBI" id="CHEBI:67026"/>
        <dbReference type="ChEBI" id="CHEBI:78311"/>
    </reaction>
    <physiologicalReaction direction="left-to-right" evidence="16">
        <dbReference type="Rhea" id="RHEA:41573"/>
    </physiologicalReaction>
</comment>
<dbReference type="Gene3D" id="3.40.50.720">
    <property type="entry name" value="NAD(P)-binding Rossmann-like Domain"/>
    <property type="match status" value="1"/>
</dbReference>
<evidence type="ECO:0000256" key="3">
    <source>
        <dbReference type="ARBA" id="ARBA00038968"/>
    </source>
</evidence>
<evidence type="ECO:0000256" key="6">
    <source>
        <dbReference type="ARBA" id="ARBA00041812"/>
    </source>
</evidence>
<organism evidence="23 24">
    <name type="scientific">Porites evermanni</name>
    <dbReference type="NCBI Taxonomy" id="104178"/>
    <lineage>
        <taxon>Eukaryota</taxon>
        <taxon>Metazoa</taxon>
        <taxon>Cnidaria</taxon>
        <taxon>Anthozoa</taxon>
        <taxon>Hexacorallia</taxon>
        <taxon>Scleractinia</taxon>
        <taxon>Fungiina</taxon>
        <taxon>Poritidae</taxon>
        <taxon>Porites</taxon>
    </lineage>
</organism>
<dbReference type="InterPro" id="IPR036291">
    <property type="entry name" value="NAD(P)-bd_dom_sf"/>
</dbReference>
<dbReference type="InterPro" id="IPR002347">
    <property type="entry name" value="SDR_fam"/>
</dbReference>
<dbReference type="PRINTS" id="PR00081">
    <property type="entry name" value="GDHRDH"/>
</dbReference>
<comment type="catalytic activity">
    <reaction evidence="21">
        <text>resolvin E1 + NAD(+) = 18-oxo-resolvin E1 + NADH + H(+)</text>
        <dbReference type="Rhea" id="RHEA:49244"/>
        <dbReference type="ChEBI" id="CHEBI:15378"/>
        <dbReference type="ChEBI" id="CHEBI:57540"/>
        <dbReference type="ChEBI" id="CHEBI:57945"/>
        <dbReference type="ChEBI" id="CHEBI:91000"/>
        <dbReference type="ChEBI" id="CHEBI:91001"/>
    </reaction>
    <physiologicalReaction direction="left-to-right" evidence="21">
        <dbReference type="Rhea" id="RHEA:49245"/>
    </physiologicalReaction>
</comment>
<name>A0ABN8MDI7_9CNID</name>
<evidence type="ECO:0000256" key="1">
    <source>
        <dbReference type="ARBA" id="ARBA00006484"/>
    </source>
</evidence>
<comment type="catalytic activity">
    <reaction evidence="19">
        <text>resolvin D2 + NAD(+) = 16-oxoresolvin D2 + NADH + H(+)</text>
        <dbReference type="Rhea" id="RHEA:53588"/>
        <dbReference type="ChEBI" id="CHEBI:15378"/>
        <dbReference type="ChEBI" id="CHEBI:57540"/>
        <dbReference type="ChEBI" id="CHEBI:57945"/>
        <dbReference type="ChEBI" id="CHEBI:133367"/>
        <dbReference type="ChEBI" id="CHEBI:137498"/>
    </reaction>
    <physiologicalReaction direction="left-to-right" evidence="19">
        <dbReference type="Rhea" id="RHEA:53589"/>
    </physiologicalReaction>
</comment>
<evidence type="ECO:0000256" key="15">
    <source>
        <dbReference type="ARBA" id="ARBA00048393"/>
    </source>
</evidence>
<evidence type="ECO:0000256" key="14">
    <source>
        <dbReference type="ARBA" id="ARBA00048170"/>
    </source>
</evidence>
<evidence type="ECO:0000256" key="12">
    <source>
        <dbReference type="ARBA" id="ARBA00048140"/>
    </source>
</evidence>
<comment type="similarity">
    <text evidence="1 22">Belongs to the short-chain dehydrogenases/reductases (SDR) family.</text>
</comment>
<evidence type="ECO:0000313" key="23">
    <source>
        <dbReference type="EMBL" id="CAH3026721.1"/>
    </source>
</evidence>
<evidence type="ECO:0000256" key="16">
    <source>
        <dbReference type="ARBA" id="ARBA00048535"/>
    </source>
</evidence>
<comment type="catalytic activity">
    <reaction evidence="14">
        <text>resolvin D1 + NAD(+) = 17-oxoresolvin D1 + NADH + H(+)</text>
        <dbReference type="Rhea" id="RHEA:50128"/>
        <dbReference type="ChEBI" id="CHEBI:15378"/>
        <dbReference type="ChEBI" id="CHEBI:57540"/>
        <dbReference type="ChEBI" id="CHEBI:57945"/>
        <dbReference type="ChEBI" id="CHEBI:132079"/>
        <dbReference type="ChEBI" id="CHEBI:132081"/>
    </reaction>
    <physiologicalReaction direction="left-to-right" evidence="14">
        <dbReference type="Rhea" id="RHEA:50129"/>
    </physiologicalReaction>
</comment>
<comment type="catalytic activity">
    <reaction evidence="17">
        <text>prostaglandin A1 + NAD(+) = 15-oxo-prostaglandin A1 + NADH + H(+)</text>
        <dbReference type="Rhea" id="RHEA:41263"/>
        <dbReference type="ChEBI" id="CHEBI:15378"/>
        <dbReference type="ChEBI" id="CHEBI:57398"/>
        <dbReference type="ChEBI" id="CHEBI:57540"/>
        <dbReference type="ChEBI" id="CHEBI:57945"/>
        <dbReference type="ChEBI" id="CHEBI:85072"/>
    </reaction>
    <physiologicalReaction direction="left-to-right" evidence="17">
        <dbReference type="Rhea" id="RHEA:41264"/>
    </physiologicalReaction>
</comment>
<comment type="catalytic activity">
    <reaction evidence="9">
        <text>prostaglandin E1 + NAD(+) = 15-oxoprostaglandin E1 + NADH + H(+)</text>
        <dbReference type="Rhea" id="RHEA:16477"/>
        <dbReference type="ChEBI" id="CHEBI:15378"/>
        <dbReference type="ChEBI" id="CHEBI:57397"/>
        <dbReference type="ChEBI" id="CHEBI:57401"/>
        <dbReference type="ChEBI" id="CHEBI:57540"/>
        <dbReference type="ChEBI" id="CHEBI:57945"/>
    </reaction>
    <physiologicalReaction direction="left-to-right" evidence="9">
        <dbReference type="Rhea" id="RHEA:16478"/>
    </physiologicalReaction>
</comment>
<gene>
    <name evidence="23" type="ORF">PEVE_00029735</name>
</gene>
<keyword evidence="24" id="KW-1185">Reference proteome</keyword>
<evidence type="ECO:0000256" key="19">
    <source>
        <dbReference type="ARBA" id="ARBA00048921"/>
    </source>
</evidence>
<comment type="catalytic activity">
    <reaction evidence="18">
        <text>prostaglandin E2 + NAD(+) = 15-oxoprostaglandin E2 + NADH + H(+)</text>
        <dbReference type="Rhea" id="RHEA:11876"/>
        <dbReference type="ChEBI" id="CHEBI:15378"/>
        <dbReference type="ChEBI" id="CHEBI:57400"/>
        <dbReference type="ChEBI" id="CHEBI:57540"/>
        <dbReference type="ChEBI" id="CHEBI:57945"/>
        <dbReference type="ChEBI" id="CHEBI:606564"/>
        <dbReference type="EC" id="1.1.1.141"/>
    </reaction>
    <physiologicalReaction direction="left-to-right" evidence="18">
        <dbReference type="Rhea" id="RHEA:11877"/>
    </physiologicalReaction>
</comment>
<evidence type="ECO:0000256" key="9">
    <source>
        <dbReference type="ARBA" id="ARBA00047325"/>
    </source>
</evidence>
<comment type="catalytic activity">
    <reaction evidence="20">
        <text>(15S)-hydroxy-(5Z,8Z,11Z,13E)-eicosatetraenoate + NAD(+) = 15-oxo-(5Z,8Z,11Z,13E)-eicosatetraenoate + NADH + H(+)</text>
        <dbReference type="Rhea" id="RHEA:23260"/>
        <dbReference type="ChEBI" id="CHEBI:15378"/>
        <dbReference type="ChEBI" id="CHEBI:57409"/>
        <dbReference type="ChEBI" id="CHEBI:57410"/>
        <dbReference type="ChEBI" id="CHEBI:57540"/>
        <dbReference type="ChEBI" id="CHEBI:57945"/>
        <dbReference type="EC" id="1.1.1.232"/>
    </reaction>
    <physiologicalReaction direction="left-to-right" evidence="20">
        <dbReference type="Rhea" id="RHEA:23261"/>
    </physiologicalReaction>
</comment>
<comment type="catalytic activity">
    <reaction evidence="13">
        <text>(11R)-hydroxy-(5Z,8Z,12E,14Z)-eicosatetraenoate + NAD(+) = 11-oxo-(5Z,8Z,12E,14Z)-eicosatetraenoate + NADH + H(+)</text>
        <dbReference type="Rhea" id="RHEA:48640"/>
        <dbReference type="ChEBI" id="CHEBI:15378"/>
        <dbReference type="ChEBI" id="CHEBI:57540"/>
        <dbReference type="ChEBI" id="CHEBI:57945"/>
        <dbReference type="ChEBI" id="CHEBI:78836"/>
        <dbReference type="ChEBI" id="CHEBI:90697"/>
    </reaction>
    <physiologicalReaction direction="left-to-right" evidence="13">
        <dbReference type="Rhea" id="RHEA:48641"/>
    </physiologicalReaction>
</comment>
<comment type="catalytic activity">
    <reaction evidence="11">
        <text>14-hydroxy-(4Z,7Z,10Z,12E,16Z,19Z)-docosahexaenoate + NAD(+) = 14-oxo-(4Z,7Z,10Z,12E,16Z,19Z)-docosahexaenoate + NADH + H(+)</text>
        <dbReference type="Rhea" id="RHEA:48952"/>
        <dbReference type="ChEBI" id="CHEBI:15378"/>
        <dbReference type="ChEBI" id="CHEBI:57540"/>
        <dbReference type="ChEBI" id="CHEBI:57945"/>
        <dbReference type="ChEBI" id="CHEBI:90866"/>
        <dbReference type="ChEBI" id="CHEBI:90867"/>
    </reaction>
    <physiologicalReaction direction="left-to-right" evidence="11">
        <dbReference type="Rhea" id="RHEA:48953"/>
    </physiologicalReaction>
</comment>
<dbReference type="EC" id="1.1.1.232" evidence="4"/>
<evidence type="ECO:0000256" key="10">
    <source>
        <dbReference type="ARBA" id="ARBA00047672"/>
    </source>
</evidence>
<sequence length="263" mass="28279">MKIQGSVAIVTGGAQGIGKHICRALLSRGGKVAIFDIDQEKGTQLQDRLQKQYGTGEVKFITCDVTSESQMTDSFKKTKEAFGQINIVCNNAGVGALSEGADWERVVDINLKGVIRGQLLGIQHMGWSHGGTGGAIVNVASLAAIFPMGSWQAVYTATKSGIMALSKSCKDLKETEGVRVNCICPGFTNTGMAKNLQFLDSESSYREKDIISKLGLISPEEVASGVIQLIEDESYNAAVMTVTKTKGIEILEKWTPRLRKSSL</sequence>
<evidence type="ECO:0000256" key="21">
    <source>
        <dbReference type="ARBA" id="ARBA00049188"/>
    </source>
</evidence>
<dbReference type="SUPFAM" id="SSF51735">
    <property type="entry name" value="NAD(P)-binding Rossmann-fold domains"/>
    <property type="match status" value="1"/>
</dbReference>
<evidence type="ECO:0000256" key="22">
    <source>
        <dbReference type="RuleBase" id="RU000363"/>
    </source>
</evidence>
<evidence type="ECO:0000256" key="5">
    <source>
        <dbReference type="ARBA" id="ARBA00040276"/>
    </source>
</evidence>
<dbReference type="Pfam" id="PF00106">
    <property type="entry name" value="adh_short"/>
    <property type="match status" value="1"/>
</dbReference>
<dbReference type="PANTHER" id="PTHR44229:SF4">
    <property type="entry name" value="15-HYDROXYPROSTAGLANDIN DEHYDROGENASE [NAD(+)]"/>
    <property type="match status" value="1"/>
</dbReference>
<dbReference type="EMBL" id="CALNXI010000418">
    <property type="protein sequence ID" value="CAH3026721.1"/>
    <property type="molecule type" value="Genomic_DNA"/>
</dbReference>
<evidence type="ECO:0000256" key="7">
    <source>
        <dbReference type="ARBA" id="ARBA00042026"/>
    </source>
</evidence>
<evidence type="ECO:0000256" key="2">
    <source>
        <dbReference type="ARBA" id="ARBA00023002"/>
    </source>
</evidence>
<evidence type="ECO:0000256" key="8">
    <source>
        <dbReference type="ARBA" id="ARBA00045705"/>
    </source>
</evidence>
<evidence type="ECO:0000256" key="11">
    <source>
        <dbReference type="ARBA" id="ARBA00048008"/>
    </source>
</evidence>
<protein>
    <recommendedName>
        <fullName evidence="5">15-hydroxyprostaglandin dehydrogenase [NAD(+)]</fullName>
        <ecNumber evidence="3">1.1.1.141</ecNumber>
        <ecNumber evidence="4">1.1.1.232</ecNumber>
    </recommendedName>
    <alternativeName>
        <fullName evidence="7">Eicosanoid/docosanoid dehydrogenase [NAD(+)]</fullName>
    </alternativeName>
    <alternativeName>
        <fullName evidence="6">Prostaglandin dehydrogenase 1</fullName>
    </alternativeName>
</protein>
<comment type="function">
    <text evidence="8">Catalyzes the NAD-dependent dehydrogenation (oxidation) of a broad array of hydroxylated polyunsaturated fatty acids (mainly eicosanoids and docosanoids, including prostaglandins, lipoxins and resolvins), yielding their corresponding keto (oxo) metabolites. Decreases the levels of the pro-proliferative prostaglandins such as prostaglandin E2 (whose activity is increased in cancer because of an increase in the expression of cyclooxygenase 2) and generates oxo-fatty acid products that can profoundly influence cell function by abrogating pro-inflammatory cytokine expression. Converts resolvins E1, D1 and D2 to their oxo products, which represents a mode of resolvin inactivation. Resolvin E1 plays important roles during the resolution phase of acute inflammation, while resolvins D1 and D2 have a unique role in obesity-induced adipose inflammation.</text>
</comment>
<dbReference type="PRINTS" id="PR00080">
    <property type="entry name" value="SDRFAMILY"/>
</dbReference>
<proteinExistence type="inferred from homology"/>
<evidence type="ECO:0000256" key="18">
    <source>
        <dbReference type="ARBA" id="ARBA00048739"/>
    </source>
</evidence>
<dbReference type="CDD" id="cd05323">
    <property type="entry name" value="ADH_SDR_c_like"/>
    <property type="match status" value="1"/>
</dbReference>
<evidence type="ECO:0000313" key="24">
    <source>
        <dbReference type="Proteomes" id="UP001159427"/>
    </source>
</evidence>
<dbReference type="Proteomes" id="UP001159427">
    <property type="component" value="Unassembled WGS sequence"/>
</dbReference>
<evidence type="ECO:0000256" key="13">
    <source>
        <dbReference type="ARBA" id="ARBA00048144"/>
    </source>
</evidence>
<comment type="catalytic activity">
    <reaction evidence="12">
        <text>15-oxo-(5S,6R)-dihydroxy-(7E,9E,11Z)-eicosatrienoate + NADH + H(+) = (5S,6R,15S)-trihydroxy-(7E,9E,11Z)-eicosatrienoate + NAD(+)</text>
        <dbReference type="Rhea" id="RHEA:41596"/>
        <dbReference type="ChEBI" id="CHEBI:15378"/>
        <dbReference type="ChEBI" id="CHEBI:57540"/>
        <dbReference type="ChEBI" id="CHEBI:57945"/>
        <dbReference type="ChEBI" id="CHEBI:78325"/>
        <dbReference type="ChEBI" id="CHEBI:78329"/>
    </reaction>
    <physiologicalReaction direction="left-to-right" evidence="12">
        <dbReference type="Rhea" id="RHEA:41597"/>
    </physiologicalReaction>
</comment>
<evidence type="ECO:0000256" key="20">
    <source>
        <dbReference type="ARBA" id="ARBA00049151"/>
    </source>
</evidence>
<comment type="catalytic activity">
    <reaction evidence="10">
        <text>resolvin D1 + NAD(+) = 8-oxoresolvin D1 + NADH + H(+)</text>
        <dbReference type="Rhea" id="RHEA:50124"/>
        <dbReference type="ChEBI" id="CHEBI:15378"/>
        <dbReference type="ChEBI" id="CHEBI:57540"/>
        <dbReference type="ChEBI" id="CHEBI:57945"/>
        <dbReference type="ChEBI" id="CHEBI:132079"/>
        <dbReference type="ChEBI" id="CHEBI:132080"/>
    </reaction>
    <physiologicalReaction direction="left-to-right" evidence="10">
        <dbReference type="Rhea" id="RHEA:50125"/>
    </physiologicalReaction>
</comment>
<dbReference type="PANTHER" id="PTHR44229">
    <property type="entry name" value="15-HYDROXYPROSTAGLANDIN DEHYDROGENASE [NAD(+)]"/>
    <property type="match status" value="1"/>
</dbReference>
<accession>A0ABN8MDI7</accession>
<dbReference type="EC" id="1.1.1.141" evidence="3"/>
<evidence type="ECO:0000256" key="17">
    <source>
        <dbReference type="ARBA" id="ARBA00048611"/>
    </source>
</evidence>
<comment type="catalytic activity">
    <reaction evidence="15">
        <text>resolvin D2 + NAD(+) = 7-oxoresolvin D2 + NADH + H(+)</text>
        <dbReference type="Rhea" id="RHEA:53584"/>
        <dbReference type="ChEBI" id="CHEBI:15378"/>
        <dbReference type="ChEBI" id="CHEBI:57540"/>
        <dbReference type="ChEBI" id="CHEBI:57945"/>
        <dbReference type="ChEBI" id="CHEBI:133367"/>
        <dbReference type="ChEBI" id="CHEBI:137497"/>
    </reaction>
    <physiologicalReaction direction="left-to-right" evidence="15">
        <dbReference type="Rhea" id="RHEA:53585"/>
    </physiologicalReaction>
</comment>
<evidence type="ECO:0000256" key="4">
    <source>
        <dbReference type="ARBA" id="ARBA00039060"/>
    </source>
</evidence>
<keyword evidence="2" id="KW-0560">Oxidoreductase</keyword>